<dbReference type="Proteomes" id="UP000626697">
    <property type="component" value="Unassembled WGS sequence"/>
</dbReference>
<gene>
    <name evidence="2" type="ORF">HNP81_001679</name>
</gene>
<name>A0ABR6CN91_9BACI</name>
<comment type="caution">
    <text evidence="2">The sequence shown here is derived from an EMBL/GenBank/DDBJ whole genome shotgun (WGS) entry which is preliminary data.</text>
</comment>
<keyword evidence="3" id="KW-1185">Reference proteome</keyword>
<feature type="chain" id="PRO_5046461368" description="C2 domain-containing protein" evidence="1">
    <location>
        <begin position="30"/>
        <end position="449"/>
    </location>
</feature>
<dbReference type="SUPFAM" id="SSF49562">
    <property type="entry name" value="C2 domain (Calcium/lipid-binding domain, CaLB)"/>
    <property type="match status" value="1"/>
</dbReference>
<proteinExistence type="predicted"/>
<feature type="signal peptide" evidence="1">
    <location>
        <begin position="1"/>
        <end position="29"/>
    </location>
</feature>
<keyword evidence="1" id="KW-0732">Signal</keyword>
<evidence type="ECO:0008006" key="4">
    <source>
        <dbReference type="Google" id="ProtNLM"/>
    </source>
</evidence>
<evidence type="ECO:0000313" key="2">
    <source>
        <dbReference type="EMBL" id="MBA9026394.1"/>
    </source>
</evidence>
<evidence type="ECO:0000256" key="1">
    <source>
        <dbReference type="SAM" id="SignalP"/>
    </source>
</evidence>
<reference evidence="2 3" key="1">
    <citation type="submission" date="2020-08" db="EMBL/GenBank/DDBJ databases">
        <title>Genomic Encyclopedia of Type Strains, Phase IV (KMG-IV): sequencing the most valuable type-strain genomes for metagenomic binning, comparative biology and taxonomic classification.</title>
        <authorList>
            <person name="Goeker M."/>
        </authorList>
    </citation>
    <scope>NUCLEOTIDE SEQUENCE [LARGE SCALE GENOMIC DNA]</scope>
    <source>
        <strain evidence="2 3">DSM 105481</strain>
    </source>
</reference>
<dbReference type="RefSeq" id="WP_182502255.1">
    <property type="nucleotide sequence ID" value="NZ_JACJHX010000004.1"/>
</dbReference>
<dbReference type="CDD" id="cd00030">
    <property type="entry name" value="C2"/>
    <property type="match status" value="1"/>
</dbReference>
<organism evidence="2 3">
    <name type="scientific">Peribacillus huizhouensis</name>
    <dbReference type="NCBI Taxonomy" id="1501239"/>
    <lineage>
        <taxon>Bacteria</taxon>
        <taxon>Bacillati</taxon>
        <taxon>Bacillota</taxon>
        <taxon>Bacilli</taxon>
        <taxon>Bacillales</taxon>
        <taxon>Bacillaceae</taxon>
        <taxon>Peribacillus</taxon>
    </lineage>
</organism>
<evidence type="ECO:0000313" key="3">
    <source>
        <dbReference type="Proteomes" id="UP000626697"/>
    </source>
</evidence>
<sequence length="449" mass="50304">MFKKMIGTVLAGMLLFSSFGAFNPHKAQAASTLEIAEYWAPEFYQDVNDTYGYSADFVTNFDYDGDWVGNNNWENLNKYPMKSYIYYSVVETSSHYFIGYYDYHARDDGPTVFDKHENDLEGVLVIIRKDGTPYGTFQLMETVAHNQFYQYTNDPSITTGADNIDGGVLFNGTHPKVFIQSNGQSPIGGHGNYAYDGTGAPGGDGIVYYYGNRADVVTNASGNYTNKYSYDLVSFDEFWKRRNDIGNGQTFGSWGKLDGDTYQQDSAAMPWVWDDLDDNATFAGDFLSDPAHMVDTHLNGLGNFPHTYINHPYYSHRIQVNSVTSLKNRDPFGGKSDIFVKIRVNGNGVSDDRLWKKNDVPTNTAYNVAWGTMDATFGNQYSEYYNDRYVNVPANSQINVEVYDSDGVDGDDEMGILSAYPAVGQTVEWNNTTTSNGEAKVKATIWAVR</sequence>
<dbReference type="EMBL" id="JACJHX010000004">
    <property type="protein sequence ID" value="MBA9026394.1"/>
    <property type="molecule type" value="Genomic_DNA"/>
</dbReference>
<dbReference type="InterPro" id="IPR035892">
    <property type="entry name" value="C2_domain_sf"/>
</dbReference>
<accession>A0ABR6CN91</accession>
<protein>
    <recommendedName>
        <fullName evidence="4">C2 domain-containing protein</fullName>
    </recommendedName>
</protein>
<dbReference type="Gene3D" id="2.60.40.150">
    <property type="entry name" value="C2 domain"/>
    <property type="match status" value="1"/>
</dbReference>